<keyword evidence="8" id="KW-0443">Lipid metabolism</keyword>
<accession>A0A317U7G6</accession>
<evidence type="ECO:0000256" key="2">
    <source>
        <dbReference type="ARBA" id="ARBA00008749"/>
    </source>
</evidence>
<comment type="similarity">
    <text evidence="2">Belongs to the fatty acid desaturase type 2 family.</text>
</comment>
<organism evidence="12 14">
    <name type="scientific">Legionella qingyii</name>
    <dbReference type="NCBI Taxonomy" id="2184757"/>
    <lineage>
        <taxon>Bacteria</taxon>
        <taxon>Pseudomonadati</taxon>
        <taxon>Pseudomonadota</taxon>
        <taxon>Gammaproteobacteria</taxon>
        <taxon>Legionellales</taxon>
        <taxon>Legionellaceae</taxon>
        <taxon>Legionella</taxon>
    </lineage>
</organism>
<keyword evidence="6" id="KW-0560">Oxidoreductase</keyword>
<evidence type="ECO:0000256" key="5">
    <source>
        <dbReference type="ARBA" id="ARBA00022989"/>
    </source>
</evidence>
<evidence type="ECO:0000256" key="10">
    <source>
        <dbReference type="SAM" id="Phobius"/>
    </source>
</evidence>
<comment type="caution">
    <text evidence="12">The sequence shown here is derived from an EMBL/GenBank/DDBJ whole genome shotgun (WGS) entry which is preliminary data.</text>
</comment>
<feature type="transmembrane region" description="Helical" evidence="10">
    <location>
        <begin position="166"/>
        <end position="184"/>
    </location>
</feature>
<evidence type="ECO:0000256" key="9">
    <source>
        <dbReference type="ARBA" id="ARBA00023136"/>
    </source>
</evidence>
<keyword evidence="15" id="KW-1185">Reference proteome</keyword>
<dbReference type="EMBL" id="RZGX01000007">
    <property type="protein sequence ID" value="RUR23743.1"/>
    <property type="molecule type" value="Genomic_DNA"/>
</dbReference>
<reference evidence="12 14" key="1">
    <citation type="submission" date="2018-05" db="EMBL/GenBank/DDBJ databases">
        <title>Legionella qingyii sp.nov., whole genome shotgun sequence.</title>
        <authorList>
            <person name="Wu H."/>
            <person name="Zhu Q."/>
            <person name="Hu C."/>
        </authorList>
    </citation>
    <scope>NUCLEOTIDE SEQUENCE [LARGE SCALE GENOMIC DNA]</scope>
    <source>
        <strain evidence="12 14">HEB18</strain>
    </source>
</reference>
<evidence type="ECO:0000313" key="13">
    <source>
        <dbReference type="EMBL" id="RUR23743.1"/>
    </source>
</evidence>
<evidence type="ECO:0000256" key="6">
    <source>
        <dbReference type="ARBA" id="ARBA00023002"/>
    </source>
</evidence>
<dbReference type="EMBL" id="QHJG01000006">
    <property type="protein sequence ID" value="PWY56826.1"/>
    <property type="molecule type" value="Genomic_DNA"/>
</dbReference>
<evidence type="ECO:0000256" key="8">
    <source>
        <dbReference type="ARBA" id="ARBA00023098"/>
    </source>
</evidence>
<evidence type="ECO:0000259" key="11">
    <source>
        <dbReference type="Pfam" id="PF00487"/>
    </source>
</evidence>
<dbReference type="RefSeq" id="WP_110141917.1">
    <property type="nucleotide sequence ID" value="NZ_QHJG01000006.1"/>
</dbReference>
<evidence type="ECO:0000256" key="3">
    <source>
        <dbReference type="ARBA" id="ARBA00022692"/>
    </source>
</evidence>
<dbReference type="AlphaFoldDB" id="A0A317U7G6"/>
<dbReference type="PRINTS" id="PR00075">
    <property type="entry name" value="FACDDSATRASE"/>
</dbReference>
<evidence type="ECO:0000313" key="15">
    <source>
        <dbReference type="Proteomes" id="UP000287374"/>
    </source>
</evidence>
<feature type="domain" description="Fatty acid desaturase" evidence="11">
    <location>
        <begin position="51"/>
        <end position="260"/>
    </location>
</feature>
<keyword evidence="4" id="KW-0276">Fatty acid metabolism</keyword>
<evidence type="ECO:0000313" key="14">
    <source>
        <dbReference type="Proteomes" id="UP000247152"/>
    </source>
</evidence>
<feature type="transmembrane region" description="Helical" evidence="10">
    <location>
        <begin position="22"/>
        <end position="43"/>
    </location>
</feature>
<dbReference type="GO" id="GO:0006631">
    <property type="term" value="P:fatty acid metabolic process"/>
    <property type="evidence" value="ECO:0007669"/>
    <property type="project" value="UniProtKB-KW"/>
</dbReference>
<evidence type="ECO:0000256" key="1">
    <source>
        <dbReference type="ARBA" id="ARBA00004141"/>
    </source>
</evidence>
<dbReference type="PANTHER" id="PTHR11351">
    <property type="entry name" value="ACYL-COA DESATURASE"/>
    <property type="match status" value="1"/>
</dbReference>
<reference evidence="13 15" key="2">
    <citation type="submission" date="2018-12" db="EMBL/GenBank/DDBJ databases">
        <title>Legionella sp,whole genome shotgun sequence.</title>
        <authorList>
            <person name="Wu H."/>
        </authorList>
    </citation>
    <scope>NUCLEOTIDE SEQUENCE [LARGE SCALE GENOMIC DNA]</scope>
    <source>
        <strain evidence="13">Km489</strain>
        <strain evidence="15">km489</strain>
    </source>
</reference>
<dbReference type="InterPro" id="IPR015876">
    <property type="entry name" value="Acyl-CoA_DS"/>
</dbReference>
<keyword evidence="7" id="KW-0408">Iron</keyword>
<dbReference type="Proteomes" id="UP000247152">
    <property type="component" value="Unassembled WGS sequence"/>
</dbReference>
<dbReference type="GO" id="GO:0016020">
    <property type="term" value="C:membrane"/>
    <property type="evidence" value="ECO:0007669"/>
    <property type="project" value="UniProtKB-SubCell"/>
</dbReference>
<proteinExistence type="inferred from homology"/>
<protein>
    <submittedName>
        <fullName evidence="13">Acyl-CoA desaturase</fullName>
    </submittedName>
    <submittedName>
        <fullName evidence="12">Stearoyl-CoA 9-desaturase</fullName>
    </submittedName>
</protein>
<dbReference type="Pfam" id="PF00487">
    <property type="entry name" value="FA_desaturase"/>
    <property type="match status" value="1"/>
</dbReference>
<evidence type="ECO:0000256" key="4">
    <source>
        <dbReference type="ARBA" id="ARBA00022832"/>
    </source>
</evidence>
<sequence length="300" mass="34874">MKQTELHLYRGLTNSEKRYSRAIIWIPLLVTLYSIISGMLFNIGVGTLILFLICYSCTVLGITIGFHRLLTHHSFKAKRWVKIVFACFGCMAYEGPPFFWIAAHRRHHKYTETEFDPHSPLSTKKGGLYGFYHAHMGWMANHTLENWRYYLGDLLRDRDLLLINKHYSLIALGGIIIPGIINGLMYMSWYSFWEGVIVCGFVRICFQQHVTWSINSICHIWGRTDFKTQDNSKNNWLFALLAYGEGWHNGHHAFPSSAKHGLKKWQIDLSYILILLLSRVGLVHEIKLPTEEQIKQKSIK</sequence>
<dbReference type="Proteomes" id="UP000287374">
    <property type="component" value="Unassembled WGS sequence"/>
</dbReference>
<keyword evidence="5 10" id="KW-1133">Transmembrane helix</keyword>
<dbReference type="GO" id="GO:0016717">
    <property type="term" value="F:oxidoreductase activity, acting on paired donors, with oxidation of a pair of donors resulting in the reduction of molecular oxygen to two molecules of water"/>
    <property type="evidence" value="ECO:0007669"/>
    <property type="project" value="InterPro"/>
</dbReference>
<keyword evidence="3 10" id="KW-0812">Transmembrane</keyword>
<evidence type="ECO:0000256" key="7">
    <source>
        <dbReference type="ARBA" id="ARBA00023004"/>
    </source>
</evidence>
<feature type="transmembrane region" description="Helical" evidence="10">
    <location>
        <begin position="49"/>
        <end position="70"/>
    </location>
</feature>
<comment type="subcellular location">
    <subcellularLocation>
        <location evidence="1">Membrane</location>
        <topology evidence="1">Multi-pass membrane protein</topology>
    </subcellularLocation>
</comment>
<gene>
    <name evidence="12" type="ORF">DGG96_04655</name>
    <name evidence="13" type="ORF">ELY20_06960</name>
</gene>
<name>A0A317U7G6_9GAMM</name>
<dbReference type="CDD" id="cd03505">
    <property type="entry name" value="Delta9-FADS-like"/>
    <property type="match status" value="1"/>
</dbReference>
<dbReference type="InterPro" id="IPR005804">
    <property type="entry name" value="FA_desaturase_dom"/>
</dbReference>
<dbReference type="OrthoDB" id="19906at2"/>
<keyword evidence="9 10" id="KW-0472">Membrane</keyword>
<evidence type="ECO:0000313" key="12">
    <source>
        <dbReference type="EMBL" id="PWY56826.1"/>
    </source>
</evidence>